<accession>A0A366HAE3</accession>
<dbReference type="InterPro" id="IPR002711">
    <property type="entry name" value="HNH"/>
</dbReference>
<evidence type="ECO:0000313" key="2">
    <source>
        <dbReference type="EMBL" id="RBP39300.1"/>
    </source>
</evidence>
<name>A0A366HAE3_9BURK</name>
<dbReference type="RefSeq" id="WP_211317240.1">
    <property type="nucleotide sequence ID" value="NZ_JBHUNU010000001.1"/>
</dbReference>
<dbReference type="PANTHER" id="PTHR33877:SF2">
    <property type="entry name" value="OS07G0170200 PROTEIN"/>
    <property type="match status" value="1"/>
</dbReference>
<protein>
    <submittedName>
        <fullName evidence="2">HNH endonuclease</fullName>
    </submittedName>
</protein>
<dbReference type="PANTHER" id="PTHR33877">
    <property type="entry name" value="SLL1193 PROTEIN"/>
    <property type="match status" value="1"/>
</dbReference>
<comment type="caution">
    <text evidence="2">The sequence shown here is derived from an EMBL/GenBank/DDBJ whole genome shotgun (WGS) entry which is preliminary data.</text>
</comment>
<sequence>MDWFRLYGDMPSDPKVQMMSAKAHALAAIAHAIASENRTCYPNWQDVAKKSGLSQDEFMCAFDELVSNGIVFDGFPSLLVLLADDYPLAPMFGPINSARPSASAWASIRTRIFKRDDYTCTYCGTRGGRLECDHIVPIAKGGGHDGSNLTTSCFRCNRSKHSKSLAEWRSLWPAIG</sequence>
<keyword evidence="2" id="KW-0255">Endonuclease</keyword>
<feature type="domain" description="HNH nuclease" evidence="1">
    <location>
        <begin position="107"/>
        <end position="158"/>
    </location>
</feature>
<keyword evidence="3" id="KW-1185">Reference proteome</keyword>
<dbReference type="Pfam" id="PF01844">
    <property type="entry name" value="HNH"/>
    <property type="match status" value="1"/>
</dbReference>
<keyword evidence="2" id="KW-0540">Nuclease</keyword>
<dbReference type="GO" id="GO:0003676">
    <property type="term" value="F:nucleic acid binding"/>
    <property type="evidence" value="ECO:0007669"/>
    <property type="project" value="InterPro"/>
</dbReference>
<dbReference type="GO" id="GO:0008270">
    <property type="term" value="F:zinc ion binding"/>
    <property type="evidence" value="ECO:0007669"/>
    <property type="project" value="InterPro"/>
</dbReference>
<organism evidence="2 3">
    <name type="scientific">Eoetvoesiella caeni</name>
    <dbReference type="NCBI Taxonomy" id="645616"/>
    <lineage>
        <taxon>Bacteria</taxon>
        <taxon>Pseudomonadati</taxon>
        <taxon>Pseudomonadota</taxon>
        <taxon>Betaproteobacteria</taxon>
        <taxon>Burkholderiales</taxon>
        <taxon>Alcaligenaceae</taxon>
        <taxon>Eoetvoesiella</taxon>
    </lineage>
</organism>
<dbReference type="GO" id="GO:0004519">
    <property type="term" value="F:endonuclease activity"/>
    <property type="evidence" value="ECO:0007669"/>
    <property type="project" value="UniProtKB-KW"/>
</dbReference>
<reference evidence="2 3" key="1">
    <citation type="submission" date="2018-06" db="EMBL/GenBank/DDBJ databases">
        <title>Genomic Encyclopedia of Type Strains, Phase IV (KMG-IV): sequencing the most valuable type-strain genomes for metagenomic binning, comparative biology and taxonomic classification.</title>
        <authorList>
            <person name="Goeker M."/>
        </authorList>
    </citation>
    <scope>NUCLEOTIDE SEQUENCE [LARGE SCALE GENOMIC DNA]</scope>
    <source>
        <strain evidence="2 3">DSM 25520</strain>
    </source>
</reference>
<dbReference type="SMART" id="SM00507">
    <property type="entry name" value="HNHc"/>
    <property type="match status" value="1"/>
</dbReference>
<dbReference type="CDD" id="cd00085">
    <property type="entry name" value="HNHc"/>
    <property type="match status" value="1"/>
</dbReference>
<keyword evidence="2" id="KW-0378">Hydrolase</keyword>
<dbReference type="InterPro" id="IPR052892">
    <property type="entry name" value="NA-targeting_endonuclease"/>
</dbReference>
<evidence type="ECO:0000259" key="1">
    <source>
        <dbReference type="SMART" id="SM00507"/>
    </source>
</evidence>
<dbReference type="InterPro" id="IPR003615">
    <property type="entry name" value="HNH_nuc"/>
</dbReference>
<dbReference type="Proteomes" id="UP000253628">
    <property type="component" value="Unassembled WGS sequence"/>
</dbReference>
<dbReference type="Gene3D" id="1.10.30.50">
    <property type="match status" value="1"/>
</dbReference>
<gene>
    <name evidence="2" type="ORF">DFR37_10592</name>
</gene>
<dbReference type="AlphaFoldDB" id="A0A366HAE3"/>
<dbReference type="EMBL" id="QNRQ01000005">
    <property type="protein sequence ID" value="RBP39300.1"/>
    <property type="molecule type" value="Genomic_DNA"/>
</dbReference>
<proteinExistence type="predicted"/>
<evidence type="ECO:0000313" key="3">
    <source>
        <dbReference type="Proteomes" id="UP000253628"/>
    </source>
</evidence>